<evidence type="ECO:0000313" key="2">
    <source>
        <dbReference type="Proteomes" id="UP000694843"/>
    </source>
</evidence>
<dbReference type="GeneID" id="108665507"/>
<dbReference type="AlphaFoldDB" id="A0A8B7N1P3"/>
<reference evidence="3" key="1">
    <citation type="submission" date="2025-08" db="UniProtKB">
        <authorList>
            <consortium name="RefSeq"/>
        </authorList>
    </citation>
    <scope>IDENTIFICATION</scope>
    <source>
        <tissue evidence="3">Whole organism</tissue>
    </source>
</reference>
<sequence length="506" mass="55998">MADDAAIVRKCSILESMMDMLQSHAQAMITCYWLTLSTTVPVTEETVMAALRQLYRRVSNLRLVYRRRDDGETCFAQMPEERIDLQVIDANAVQETFIQLTRTSFNGSVGPLWRVRITTSTLKDEQVESPCQGLKPGPSRYENHVLFSLHHGITDGFTSIRLMGHFMNLLNAAIAGNLVDTHEQLADLADVDLYSLDIMGKVMSEMADPQEKKKLDKEFNGFAEVKPVLLKAIPALGEVENTTLSLRHDFDEASTKKFLSLCKSNGVSCHSGFTTVLKVALLELVQSHGLEQEEYEMLSMHTINGRRYWDSNKVDTKRQYGACIVMGPLLTKLPGNAKERFWLHAKDLHGTFQSSLDNLTPVKYSIFAFVAPDETKVPGDITKVVDEKAGVLGNSGPDTSDPSSASPDVTSAPSGTGTSQGKMRPLASFDTTNMGDVTDFLSGKFAKQNGEPANEYAVVSDVTRLTSTHAHKGNICSHVFHTYNGRLMYSLAYSLRTSLFHSKPPP</sequence>
<proteinExistence type="predicted"/>
<feature type="compositionally biased region" description="Low complexity" evidence="1">
    <location>
        <begin position="395"/>
        <end position="414"/>
    </location>
</feature>
<evidence type="ECO:0000313" key="3">
    <source>
        <dbReference type="RefSeq" id="XP_018007751.1"/>
    </source>
</evidence>
<dbReference type="Gene3D" id="3.30.559.10">
    <property type="entry name" value="Chloramphenicol acetyltransferase-like domain"/>
    <property type="match status" value="1"/>
</dbReference>
<dbReference type="SUPFAM" id="SSF52777">
    <property type="entry name" value="CoA-dependent acyltransferases"/>
    <property type="match status" value="1"/>
</dbReference>
<organism evidence="2 3">
    <name type="scientific">Hyalella azteca</name>
    <name type="common">Amphipod</name>
    <dbReference type="NCBI Taxonomy" id="294128"/>
    <lineage>
        <taxon>Eukaryota</taxon>
        <taxon>Metazoa</taxon>
        <taxon>Ecdysozoa</taxon>
        <taxon>Arthropoda</taxon>
        <taxon>Crustacea</taxon>
        <taxon>Multicrustacea</taxon>
        <taxon>Malacostraca</taxon>
        <taxon>Eumalacostraca</taxon>
        <taxon>Peracarida</taxon>
        <taxon>Amphipoda</taxon>
        <taxon>Senticaudata</taxon>
        <taxon>Talitrida</taxon>
        <taxon>Talitroidea</taxon>
        <taxon>Hyalellidae</taxon>
        <taxon>Hyalella</taxon>
    </lineage>
</organism>
<evidence type="ECO:0000256" key="1">
    <source>
        <dbReference type="SAM" id="MobiDB-lite"/>
    </source>
</evidence>
<dbReference type="PANTHER" id="PTHR28037:SF1">
    <property type="entry name" value="ALCOHOL O-ACETYLTRANSFERASE 1-RELATED"/>
    <property type="match status" value="1"/>
</dbReference>
<dbReference type="PANTHER" id="PTHR28037">
    <property type="entry name" value="ALCOHOL O-ACETYLTRANSFERASE 1-RELATED"/>
    <property type="match status" value="1"/>
</dbReference>
<dbReference type="OrthoDB" id="6340103at2759"/>
<dbReference type="InterPro" id="IPR023213">
    <property type="entry name" value="CAT-like_dom_sf"/>
</dbReference>
<feature type="region of interest" description="Disordered" evidence="1">
    <location>
        <begin position="390"/>
        <end position="427"/>
    </location>
</feature>
<keyword evidence="2" id="KW-1185">Reference proteome</keyword>
<gene>
    <name evidence="3" type="primary">LOC108665507</name>
</gene>
<dbReference type="KEGG" id="hazt:108665507"/>
<name>A0A8B7N1P3_HYAAZ</name>
<accession>A0A8B7N1P3</accession>
<dbReference type="Proteomes" id="UP000694843">
    <property type="component" value="Unplaced"/>
</dbReference>
<dbReference type="RefSeq" id="XP_018007751.1">
    <property type="nucleotide sequence ID" value="XM_018152262.1"/>
</dbReference>
<dbReference type="InterPro" id="IPR052058">
    <property type="entry name" value="Alcohol_O-acetyltransferase"/>
</dbReference>
<protein>
    <submittedName>
        <fullName evidence="3">Uncharacterized protein LOC108665507</fullName>
    </submittedName>
</protein>